<dbReference type="RefSeq" id="XP_004832039.1">
    <property type="nucleotide sequence ID" value="XM_004831982.1"/>
</dbReference>
<name>L1LAU7_THEEQ</name>
<protein>
    <submittedName>
        <fullName evidence="3">Signal peptide containing protein</fullName>
        <ecNumber evidence="3">2.4.99.3</ecNumber>
    </submittedName>
</protein>
<feature type="compositionally biased region" description="Polar residues" evidence="1">
    <location>
        <begin position="51"/>
        <end position="66"/>
    </location>
</feature>
<accession>L1LAU7</accession>
<evidence type="ECO:0000256" key="1">
    <source>
        <dbReference type="SAM" id="MobiDB-lite"/>
    </source>
</evidence>
<feature type="region of interest" description="Disordered" evidence="1">
    <location>
        <begin position="29"/>
        <end position="165"/>
    </location>
</feature>
<dbReference type="EC" id="2.4.99.3" evidence="3"/>
<dbReference type="GeneID" id="15805093"/>
<feature type="compositionally biased region" description="Polar residues" evidence="1">
    <location>
        <begin position="144"/>
        <end position="153"/>
    </location>
</feature>
<feature type="chain" id="PRO_5003952408" evidence="2">
    <location>
        <begin position="19"/>
        <end position="280"/>
    </location>
</feature>
<comment type="caution">
    <text evidence="3">The sequence shown here is derived from an EMBL/GenBank/DDBJ whole genome shotgun (WGS) entry which is preliminary data.</text>
</comment>
<sequence length="280" mass="31489">MRIASLLFIAFFCQVCHGKKNYRVKKRLEEEQRKKAEEAEAKRALEKNKLQTLNSQGYEPVTTSKEPGTVERSSGKKPVKPNTQAKEEPAPPKEEQPPANPKATGPVKKDQGVHRPVFQQATSQANAQPAAKSVKQAPKPAQLPASTVQQVNKRSIEQPKEQNVKPTLLTDLKSGVDSSRFDVQEVKEGDFSVLTLKEKIDANIPMLFFNGQLVWRSEYPNDSCSSAAFYFGQDNEPVAATFRFKTKDHKTVEGYRKFCNNKWLQVNKKTFYELLASSTS</sequence>
<dbReference type="EMBL" id="ACOU01000007">
    <property type="protein sequence ID" value="EKX72587.1"/>
    <property type="molecule type" value="Genomic_DNA"/>
</dbReference>
<evidence type="ECO:0000313" key="3">
    <source>
        <dbReference type="EMBL" id="EKX72587.1"/>
    </source>
</evidence>
<dbReference type="GO" id="GO:0016757">
    <property type="term" value="F:glycosyltransferase activity"/>
    <property type="evidence" value="ECO:0007669"/>
    <property type="project" value="UniProtKB-KW"/>
</dbReference>
<keyword evidence="3" id="KW-0328">Glycosyltransferase</keyword>
<keyword evidence="2" id="KW-0732">Signal</keyword>
<proteinExistence type="predicted"/>
<feature type="compositionally biased region" description="Basic and acidic residues" evidence="1">
    <location>
        <begin position="85"/>
        <end position="96"/>
    </location>
</feature>
<dbReference type="KEGG" id="beq:BEWA_050550"/>
<keyword evidence="4" id="KW-1185">Reference proteome</keyword>
<evidence type="ECO:0000313" key="4">
    <source>
        <dbReference type="Proteomes" id="UP000031512"/>
    </source>
</evidence>
<evidence type="ECO:0000256" key="2">
    <source>
        <dbReference type="SAM" id="SignalP"/>
    </source>
</evidence>
<feature type="compositionally biased region" description="Basic and acidic residues" evidence="1">
    <location>
        <begin position="29"/>
        <end position="49"/>
    </location>
</feature>
<dbReference type="AlphaFoldDB" id="L1LAU7"/>
<dbReference type="VEuPathDB" id="PiroplasmaDB:BEWA_050550"/>
<dbReference type="Proteomes" id="UP000031512">
    <property type="component" value="Unassembled WGS sequence"/>
</dbReference>
<keyword evidence="3" id="KW-0808">Transferase</keyword>
<organism evidence="3 4">
    <name type="scientific">Theileria equi strain WA</name>
    <dbReference type="NCBI Taxonomy" id="1537102"/>
    <lineage>
        <taxon>Eukaryota</taxon>
        <taxon>Sar</taxon>
        <taxon>Alveolata</taxon>
        <taxon>Apicomplexa</taxon>
        <taxon>Aconoidasida</taxon>
        <taxon>Piroplasmida</taxon>
        <taxon>Theileriidae</taxon>
        <taxon>Theileria</taxon>
    </lineage>
</organism>
<feature type="compositionally biased region" description="Basic and acidic residues" evidence="1">
    <location>
        <begin position="154"/>
        <end position="163"/>
    </location>
</feature>
<reference evidence="3 4" key="1">
    <citation type="journal article" date="2012" name="BMC Genomics">
        <title>Comparative genomic analysis and phylogenetic position of Theileria equi.</title>
        <authorList>
            <person name="Kappmeyer L.S."/>
            <person name="Thiagarajan M."/>
            <person name="Herndon D.R."/>
            <person name="Ramsay J.D."/>
            <person name="Caler E."/>
            <person name="Djikeng A."/>
            <person name="Gillespie J.J."/>
            <person name="Lau A.O."/>
            <person name="Roalson E.H."/>
            <person name="Silva J.C."/>
            <person name="Silva M.G."/>
            <person name="Suarez C.E."/>
            <person name="Ueti M.W."/>
            <person name="Nene V.M."/>
            <person name="Mealey R.H."/>
            <person name="Knowles D.P."/>
            <person name="Brayton K.A."/>
        </authorList>
    </citation>
    <scope>NUCLEOTIDE SEQUENCE [LARGE SCALE GENOMIC DNA]</scope>
    <source>
        <strain evidence="3 4">WA</strain>
    </source>
</reference>
<gene>
    <name evidence="3" type="ORF">BEWA_050550</name>
</gene>
<feature type="signal peptide" evidence="2">
    <location>
        <begin position="1"/>
        <end position="18"/>
    </location>
</feature>